<keyword evidence="2" id="KW-1185">Reference proteome</keyword>
<sequence>MLSACLGFPSDLIVHTSTLFYSPKRSMAGLLTLPVCKSIASDDSILSALTAYHYGPVSFAPWIGESSHFTAVCLNIPSLSFSTENFMMAVLLFVCHIRKSFIIALASVSISLRPCVIVCFAASMVDIFSASPSCPRLRSITS</sequence>
<accession>A0A9P4JGS7</accession>
<dbReference type="EMBL" id="ML994093">
    <property type="protein sequence ID" value="KAF2199158.1"/>
    <property type="molecule type" value="Genomic_DNA"/>
</dbReference>
<gene>
    <name evidence="1" type="ORF">GQ43DRAFT_127749</name>
</gene>
<reference evidence="1" key="1">
    <citation type="journal article" date="2020" name="Stud. Mycol.">
        <title>101 Dothideomycetes genomes: a test case for predicting lifestyles and emergence of pathogens.</title>
        <authorList>
            <person name="Haridas S."/>
            <person name="Albert R."/>
            <person name="Binder M."/>
            <person name="Bloem J."/>
            <person name="Labutti K."/>
            <person name="Salamov A."/>
            <person name="Andreopoulos B."/>
            <person name="Baker S."/>
            <person name="Barry K."/>
            <person name="Bills G."/>
            <person name="Bluhm B."/>
            <person name="Cannon C."/>
            <person name="Castanera R."/>
            <person name="Culley D."/>
            <person name="Daum C."/>
            <person name="Ezra D."/>
            <person name="Gonzalez J."/>
            <person name="Henrissat B."/>
            <person name="Kuo A."/>
            <person name="Liang C."/>
            <person name="Lipzen A."/>
            <person name="Lutzoni F."/>
            <person name="Magnuson J."/>
            <person name="Mondo S."/>
            <person name="Nolan M."/>
            <person name="Ohm R."/>
            <person name="Pangilinan J."/>
            <person name="Park H.-J."/>
            <person name="Ramirez L."/>
            <person name="Alfaro M."/>
            <person name="Sun H."/>
            <person name="Tritt A."/>
            <person name="Yoshinaga Y."/>
            <person name="Zwiers L.-H."/>
            <person name="Turgeon B."/>
            <person name="Goodwin S."/>
            <person name="Spatafora J."/>
            <person name="Crous P."/>
            <person name="Grigoriev I."/>
        </authorList>
    </citation>
    <scope>NUCLEOTIDE SEQUENCE</scope>
    <source>
        <strain evidence="1">ATCC 74209</strain>
    </source>
</reference>
<organism evidence="1 2">
    <name type="scientific">Delitschia confertaspora ATCC 74209</name>
    <dbReference type="NCBI Taxonomy" id="1513339"/>
    <lineage>
        <taxon>Eukaryota</taxon>
        <taxon>Fungi</taxon>
        <taxon>Dikarya</taxon>
        <taxon>Ascomycota</taxon>
        <taxon>Pezizomycotina</taxon>
        <taxon>Dothideomycetes</taxon>
        <taxon>Pleosporomycetidae</taxon>
        <taxon>Pleosporales</taxon>
        <taxon>Delitschiaceae</taxon>
        <taxon>Delitschia</taxon>
    </lineage>
</organism>
<comment type="caution">
    <text evidence="1">The sequence shown here is derived from an EMBL/GenBank/DDBJ whole genome shotgun (WGS) entry which is preliminary data.</text>
</comment>
<name>A0A9P4JGS7_9PLEO</name>
<dbReference type="AlphaFoldDB" id="A0A9P4JGS7"/>
<dbReference type="Proteomes" id="UP000799536">
    <property type="component" value="Unassembled WGS sequence"/>
</dbReference>
<evidence type="ECO:0000313" key="2">
    <source>
        <dbReference type="Proteomes" id="UP000799536"/>
    </source>
</evidence>
<evidence type="ECO:0000313" key="1">
    <source>
        <dbReference type="EMBL" id="KAF2199158.1"/>
    </source>
</evidence>
<protein>
    <submittedName>
        <fullName evidence="1">Uncharacterized protein</fullName>
    </submittedName>
</protein>
<proteinExistence type="predicted"/>